<dbReference type="RefSeq" id="WP_158546692.1">
    <property type="nucleotide sequence ID" value="NZ_QPJC01000006.1"/>
</dbReference>
<proteinExistence type="inferred from homology"/>
<comment type="similarity">
    <text evidence="1">Belongs to the Dps family.</text>
</comment>
<dbReference type="PANTHER" id="PTHR42932:SF1">
    <property type="entry name" value="GENERAL STRESS PROTEIN 20U"/>
    <property type="match status" value="1"/>
</dbReference>
<evidence type="ECO:0000259" key="2">
    <source>
        <dbReference type="Pfam" id="PF00210"/>
    </source>
</evidence>
<accession>A0A368VQ61</accession>
<dbReference type="InterPro" id="IPR008331">
    <property type="entry name" value="Ferritin_DPS_dom"/>
</dbReference>
<reference evidence="3 4" key="1">
    <citation type="submission" date="2018-07" db="EMBL/GenBank/DDBJ databases">
        <title>Genomic Encyclopedia of Type Strains, Phase III (KMG-III): the genomes of soil and plant-associated and newly described type strains.</title>
        <authorList>
            <person name="Whitman W."/>
        </authorList>
    </citation>
    <scope>NUCLEOTIDE SEQUENCE [LARGE SCALE GENOMIC DNA]</scope>
    <source>
        <strain evidence="3 4">CECT 8575</strain>
    </source>
</reference>
<dbReference type="SUPFAM" id="SSF47240">
    <property type="entry name" value="Ferritin-like"/>
    <property type="match status" value="1"/>
</dbReference>
<dbReference type="Proteomes" id="UP000253495">
    <property type="component" value="Unassembled WGS sequence"/>
</dbReference>
<protein>
    <submittedName>
        <fullName evidence="3">Starvation-inducible DNA-binding protein</fullName>
    </submittedName>
</protein>
<evidence type="ECO:0000313" key="4">
    <source>
        <dbReference type="Proteomes" id="UP000253495"/>
    </source>
</evidence>
<dbReference type="PANTHER" id="PTHR42932">
    <property type="entry name" value="GENERAL STRESS PROTEIN 20U"/>
    <property type="match status" value="1"/>
</dbReference>
<evidence type="ECO:0000256" key="1">
    <source>
        <dbReference type="ARBA" id="ARBA00009497"/>
    </source>
</evidence>
<keyword evidence="3" id="KW-0238">DNA-binding</keyword>
<dbReference type="Gene3D" id="1.20.1260.10">
    <property type="match status" value="1"/>
</dbReference>
<dbReference type="InterPro" id="IPR012347">
    <property type="entry name" value="Ferritin-like"/>
</dbReference>
<name>A0A368VQ61_9ACTN</name>
<dbReference type="EMBL" id="QPJC01000006">
    <property type="protein sequence ID" value="RCW43680.1"/>
    <property type="molecule type" value="Genomic_DNA"/>
</dbReference>
<sequence length="187" mass="20701">MRPTDLFETPDAEFTLTATKNRPDGEGRGLKQFDGAWSNGRQEEARIFVRNWLNRVLADCQVLSALCRKHHRVARSMAPHLGAMLAGHAEQQLALADELAERIHLAGGVAAADPWRVAELTCVPRPPDGAESVQSMVARLLQAHDIALRRTRAGACVLRERGDRISAELLDPRVVDIAEAQMRELIE</sequence>
<dbReference type="Pfam" id="PF00210">
    <property type="entry name" value="Ferritin"/>
    <property type="match status" value="1"/>
</dbReference>
<dbReference type="InterPro" id="IPR009078">
    <property type="entry name" value="Ferritin-like_SF"/>
</dbReference>
<dbReference type="AlphaFoldDB" id="A0A368VQ61"/>
<gene>
    <name evidence="3" type="ORF">DFQ14_106158</name>
</gene>
<keyword evidence="4" id="KW-1185">Reference proteome</keyword>
<evidence type="ECO:0000313" key="3">
    <source>
        <dbReference type="EMBL" id="RCW43680.1"/>
    </source>
</evidence>
<dbReference type="GO" id="GO:0008199">
    <property type="term" value="F:ferric iron binding"/>
    <property type="evidence" value="ECO:0007669"/>
    <property type="project" value="InterPro"/>
</dbReference>
<feature type="domain" description="Ferritin/DPS" evidence="2">
    <location>
        <begin position="53"/>
        <end position="178"/>
    </location>
</feature>
<dbReference type="GO" id="GO:0003677">
    <property type="term" value="F:DNA binding"/>
    <property type="evidence" value="ECO:0007669"/>
    <property type="project" value="UniProtKB-KW"/>
</dbReference>
<dbReference type="InterPro" id="IPR002177">
    <property type="entry name" value="DPS_DNA-bd"/>
</dbReference>
<organism evidence="3 4">
    <name type="scientific">Halopolyspora algeriensis</name>
    <dbReference type="NCBI Taxonomy" id="1500506"/>
    <lineage>
        <taxon>Bacteria</taxon>
        <taxon>Bacillati</taxon>
        <taxon>Actinomycetota</taxon>
        <taxon>Actinomycetes</taxon>
        <taxon>Actinomycetes incertae sedis</taxon>
        <taxon>Halopolyspora</taxon>
    </lineage>
</organism>
<comment type="caution">
    <text evidence="3">The sequence shown here is derived from an EMBL/GenBank/DDBJ whole genome shotgun (WGS) entry which is preliminary data.</text>
</comment>